<dbReference type="InterPro" id="IPR036812">
    <property type="entry name" value="NAD(P)_OxRdtase_dom_sf"/>
</dbReference>
<evidence type="ECO:0000256" key="2">
    <source>
        <dbReference type="SAM" id="MobiDB-lite"/>
    </source>
</evidence>
<organism evidence="4 5">
    <name type="scientific">Chaetomium fimeti</name>
    <dbReference type="NCBI Taxonomy" id="1854472"/>
    <lineage>
        <taxon>Eukaryota</taxon>
        <taxon>Fungi</taxon>
        <taxon>Dikarya</taxon>
        <taxon>Ascomycota</taxon>
        <taxon>Pezizomycotina</taxon>
        <taxon>Sordariomycetes</taxon>
        <taxon>Sordariomycetidae</taxon>
        <taxon>Sordariales</taxon>
        <taxon>Chaetomiaceae</taxon>
        <taxon>Chaetomium</taxon>
    </lineage>
</organism>
<protein>
    <submittedName>
        <fullName evidence="4">Aldo/keto reductase family-domain-containing protein</fullName>
    </submittedName>
</protein>
<feature type="domain" description="NADP-dependent oxidoreductase" evidence="3">
    <location>
        <begin position="18"/>
        <end position="380"/>
    </location>
</feature>
<evidence type="ECO:0000313" key="5">
    <source>
        <dbReference type="Proteomes" id="UP001278766"/>
    </source>
</evidence>
<proteinExistence type="predicted"/>
<dbReference type="Gene3D" id="3.20.20.100">
    <property type="entry name" value="NADP-dependent oxidoreductase domain"/>
    <property type="match status" value="1"/>
</dbReference>
<dbReference type="InterPro" id="IPR023210">
    <property type="entry name" value="NADP_OxRdtase_dom"/>
</dbReference>
<reference evidence="4" key="1">
    <citation type="journal article" date="2023" name="Mol. Phylogenet. Evol.">
        <title>Genome-scale phylogeny and comparative genomics of the fungal order Sordariales.</title>
        <authorList>
            <person name="Hensen N."/>
            <person name="Bonometti L."/>
            <person name="Westerberg I."/>
            <person name="Brannstrom I.O."/>
            <person name="Guillou S."/>
            <person name="Cros-Aarteil S."/>
            <person name="Calhoun S."/>
            <person name="Haridas S."/>
            <person name="Kuo A."/>
            <person name="Mondo S."/>
            <person name="Pangilinan J."/>
            <person name="Riley R."/>
            <person name="LaButti K."/>
            <person name="Andreopoulos B."/>
            <person name="Lipzen A."/>
            <person name="Chen C."/>
            <person name="Yan M."/>
            <person name="Daum C."/>
            <person name="Ng V."/>
            <person name="Clum A."/>
            <person name="Steindorff A."/>
            <person name="Ohm R.A."/>
            <person name="Martin F."/>
            <person name="Silar P."/>
            <person name="Natvig D.O."/>
            <person name="Lalanne C."/>
            <person name="Gautier V."/>
            <person name="Ament-Velasquez S.L."/>
            <person name="Kruys A."/>
            <person name="Hutchinson M.I."/>
            <person name="Powell A.J."/>
            <person name="Barry K."/>
            <person name="Miller A.N."/>
            <person name="Grigoriev I.V."/>
            <person name="Debuchy R."/>
            <person name="Gladieux P."/>
            <person name="Hiltunen Thoren M."/>
            <person name="Johannesson H."/>
        </authorList>
    </citation>
    <scope>NUCLEOTIDE SEQUENCE</scope>
    <source>
        <strain evidence="4">CBS 168.71</strain>
    </source>
</reference>
<dbReference type="GO" id="GO:0005829">
    <property type="term" value="C:cytosol"/>
    <property type="evidence" value="ECO:0007669"/>
    <property type="project" value="TreeGrafter"/>
</dbReference>
<name>A0AAE0LRB0_9PEZI</name>
<dbReference type="RefSeq" id="XP_062658460.1">
    <property type="nucleotide sequence ID" value="XM_062802433.1"/>
</dbReference>
<evidence type="ECO:0000259" key="3">
    <source>
        <dbReference type="Pfam" id="PF00248"/>
    </source>
</evidence>
<dbReference type="PANTHER" id="PTHR42686">
    <property type="entry name" value="GH17980P-RELATED"/>
    <property type="match status" value="1"/>
</dbReference>
<dbReference type="AlphaFoldDB" id="A0AAE0LRB0"/>
<evidence type="ECO:0000256" key="1">
    <source>
        <dbReference type="ARBA" id="ARBA00023002"/>
    </source>
</evidence>
<keyword evidence="1" id="KW-0560">Oxidoreductase</keyword>
<feature type="region of interest" description="Disordered" evidence="2">
    <location>
        <begin position="78"/>
        <end position="102"/>
    </location>
</feature>
<keyword evidence="5" id="KW-1185">Reference proteome</keyword>
<dbReference type="EMBL" id="JAUEPN010000005">
    <property type="protein sequence ID" value="KAK3294946.1"/>
    <property type="molecule type" value="Genomic_DNA"/>
</dbReference>
<comment type="caution">
    <text evidence="4">The sequence shown here is derived from an EMBL/GenBank/DDBJ whole genome shotgun (WGS) entry which is preliminary data.</text>
</comment>
<dbReference type="GO" id="GO:0070485">
    <property type="term" value="P:dehydro-D-arabinono-1,4-lactone biosynthetic process"/>
    <property type="evidence" value="ECO:0007669"/>
    <property type="project" value="TreeGrafter"/>
</dbReference>
<dbReference type="InterPro" id="IPR020471">
    <property type="entry name" value="AKR"/>
</dbReference>
<dbReference type="GO" id="GO:0045290">
    <property type="term" value="F:D-arabinose 1-dehydrogenase [NAD(P)+] activity"/>
    <property type="evidence" value="ECO:0007669"/>
    <property type="project" value="TreeGrafter"/>
</dbReference>
<dbReference type="Pfam" id="PF00248">
    <property type="entry name" value="Aldo_ket_red"/>
    <property type="match status" value="1"/>
</dbReference>
<feature type="compositionally biased region" description="Low complexity" evidence="2">
    <location>
        <begin position="78"/>
        <end position="101"/>
    </location>
</feature>
<dbReference type="GeneID" id="87839381"/>
<gene>
    <name evidence="4" type="ORF">B0H64DRAFT_375675</name>
</gene>
<accession>A0AAE0LRB0</accession>
<reference evidence="4" key="2">
    <citation type="submission" date="2023-06" db="EMBL/GenBank/DDBJ databases">
        <authorList>
            <consortium name="Lawrence Berkeley National Laboratory"/>
            <person name="Haridas S."/>
            <person name="Hensen N."/>
            <person name="Bonometti L."/>
            <person name="Westerberg I."/>
            <person name="Brannstrom I.O."/>
            <person name="Guillou S."/>
            <person name="Cros-Aarteil S."/>
            <person name="Calhoun S."/>
            <person name="Kuo A."/>
            <person name="Mondo S."/>
            <person name="Pangilinan J."/>
            <person name="Riley R."/>
            <person name="Labutti K."/>
            <person name="Andreopoulos B."/>
            <person name="Lipzen A."/>
            <person name="Chen C."/>
            <person name="Yanf M."/>
            <person name="Daum C."/>
            <person name="Ng V."/>
            <person name="Clum A."/>
            <person name="Steindorff A."/>
            <person name="Ohm R."/>
            <person name="Martin F."/>
            <person name="Silar P."/>
            <person name="Natvig D."/>
            <person name="Lalanne C."/>
            <person name="Gautier V."/>
            <person name="Ament-Velasquez S.L."/>
            <person name="Kruys A."/>
            <person name="Hutchinson M.I."/>
            <person name="Powell A.J."/>
            <person name="Barry K."/>
            <person name="Miller A.N."/>
            <person name="Grigoriev I.V."/>
            <person name="Debuchy R."/>
            <person name="Gladieux P."/>
            <person name="Thoren M.H."/>
            <person name="Johannesson H."/>
        </authorList>
    </citation>
    <scope>NUCLEOTIDE SEQUENCE</scope>
    <source>
        <strain evidence="4">CBS 168.71</strain>
    </source>
</reference>
<dbReference type="PANTHER" id="PTHR42686:SF1">
    <property type="entry name" value="GH17980P-RELATED"/>
    <property type="match status" value="1"/>
</dbReference>
<evidence type="ECO:0000313" key="4">
    <source>
        <dbReference type="EMBL" id="KAK3294946.1"/>
    </source>
</evidence>
<dbReference type="SUPFAM" id="SSF51430">
    <property type="entry name" value="NAD(P)-linked oxidoreductase"/>
    <property type="match status" value="1"/>
</dbReference>
<dbReference type="Proteomes" id="UP001278766">
    <property type="component" value="Unassembled WGS sequence"/>
</dbReference>
<sequence>MAEPRNPSRPPLHAVLPPLVLGTATFNTQYVSDPHSMPYRDIVARALSLGINAFDTSPYYGPSETLLGTALDALMNPPTTTTTTTTTETTNNTDTNTTATPPTVPLPRSSFFLITKAGRIAPTEFDYSPSWIRYSILRSLQRLHTPYLDLVYMHDVEFATPAEVVGAVRALRRLRDEEGVVRYVGISGFPVATLCALAERVRAETGEPLDAVLSYGHFTVQNRVLGLPWVGGEGEEKEEGEAGLAPLTRFKKAGVDVVLNASILGMGLLTSRGIPADPPAPDEGGAGESLLANWHPSPPELRVACKTLAGISAAAGERLESVAIRWAIAEWARVAAMAGLGVDITAPGVGPQKVGVTVCGVKTIAELEETVAEWRGVLSSLTFGPSDELYGSVRQEKVLNLVRNEFWPALQSWLDYVWDSPGPDFVNTRQEVDRGTIPDDGIVAAFEKARQGTQPTANTR</sequence>